<dbReference type="EMBL" id="CP136422">
    <property type="protein sequence ID" value="WPX71987.1"/>
    <property type="molecule type" value="Genomic_DNA"/>
</dbReference>
<accession>A0ABZ0U5C9</accession>
<dbReference type="Proteomes" id="UP001325248">
    <property type="component" value="Chromosome"/>
</dbReference>
<reference evidence="1" key="1">
    <citation type="submission" date="2023-10" db="EMBL/GenBank/DDBJ databases">
        <title>Genome sequence of Blautia coccoides DSM 935.</title>
        <authorList>
            <person name="Boeer T."/>
            <person name="Bengelsdorf F.R."/>
            <person name="Daniel R."/>
            <person name="Poehlein A."/>
        </authorList>
    </citation>
    <scope>NUCLEOTIDE SEQUENCE [LARGE SCALE GENOMIC DNA]</scope>
    <source>
        <strain evidence="1">DSM 935</strain>
    </source>
</reference>
<proteinExistence type="predicted"/>
<protein>
    <submittedName>
        <fullName evidence="1">Uncharacterized protein</fullName>
    </submittedName>
</protein>
<keyword evidence="2" id="KW-1185">Reference proteome</keyword>
<name>A0ABZ0U5C9_9FIRM</name>
<evidence type="ECO:0000313" key="2">
    <source>
        <dbReference type="Proteomes" id="UP001325248"/>
    </source>
</evidence>
<sequence length="63" mass="7558">MCQKEEETFLVNVMYRRNGTWQGQVTWAQRNEKRYFRSLLELIKLIDGTMEDQDMGKALITEN</sequence>
<organism evidence="1 2">
    <name type="scientific">Blautia producta</name>
    <dbReference type="NCBI Taxonomy" id="33035"/>
    <lineage>
        <taxon>Bacteria</taxon>
        <taxon>Bacillati</taxon>
        <taxon>Bacillota</taxon>
        <taxon>Clostridia</taxon>
        <taxon>Lachnospirales</taxon>
        <taxon>Lachnospiraceae</taxon>
        <taxon>Blautia</taxon>
    </lineage>
</organism>
<gene>
    <name evidence="1" type="ORF">BLCOC_03110</name>
</gene>
<evidence type="ECO:0000313" key="1">
    <source>
        <dbReference type="EMBL" id="WPX71987.1"/>
    </source>
</evidence>